<dbReference type="AlphaFoldDB" id="A0A3R7QFN7"/>
<dbReference type="EMBL" id="QCYY01003012">
    <property type="protein sequence ID" value="ROT65956.1"/>
    <property type="molecule type" value="Genomic_DNA"/>
</dbReference>
<name>A0A3R7QFN7_PENVA</name>
<dbReference type="Proteomes" id="UP000283509">
    <property type="component" value="Unassembled WGS sequence"/>
</dbReference>
<gene>
    <name evidence="2" type="ORF">C7M84_016048</name>
</gene>
<accession>A0A3R7QFN7</accession>
<evidence type="ECO:0000256" key="1">
    <source>
        <dbReference type="SAM" id="MobiDB-lite"/>
    </source>
</evidence>
<evidence type="ECO:0000313" key="2">
    <source>
        <dbReference type="EMBL" id="ROT65956.1"/>
    </source>
</evidence>
<dbReference type="OrthoDB" id="6427659at2759"/>
<reference evidence="2 3" key="1">
    <citation type="submission" date="2018-04" db="EMBL/GenBank/DDBJ databases">
        <authorList>
            <person name="Zhang X."/>
            <person name="Yuan J."/>
            <person name="Li F."/>
            <person name="Xiang J."/>
        </authorList>
    </citation>
    <scope>NUCLEOTIDE SEQUENCE [LARGE SCALE GENOMIC DNA]</scope>
    <source>
        <tissue evidence="2">Muscle</tissue>
    </source>
</reference>
<protein>
    <submittedName>
        <fullName evidence="2">Uncharacterized protein</fullName>
    </submittedName>
</protein>
<proteinExistence type="predicted"/>
<evidence type="ECO:0000313" key="3">
    <source>
        <dbReference type="Proteomes" id="UP000283509"/>
    </source>
</evidence>
<comment type="caution">
    <text evidence="2">The sequence shown here is derived from an EMBL/GenBank/DDBJ whole genome shotgun (WGS) entry which is preliminary data.</text>
</comment>
<reference evidence="2 3" key="2">
    <citation type="submission" date="2019-01" db="EMBL/GenBank/DDBJ databases">
        <title>The decoding of complex shrimp genome reveals the adaptation for benthos swimmer, frequently molting mechanism and breeding impact on genome.</title>
        <authorList>
            <person name="Sun Y."/>
            <person name="Gao Y."/>
            <person name="Yu Y."/>
        </authorList>
    </citation>
    <scope>NUCLEOTIDE SEQUENCE [LARGE SCALE GENOMIC DNA]</scope>
    <source>
        <tissue evidence="2">Muscle</tissue>
    </source>
</reference>
<organism evidence="2 3">
    <name type="scientific">Penaeus vannamei</name>
    <name type="common">Whiteleg shrimp</name>
    <name type="synonym">Litopenaeus vannamei</name>
    <dbReference type="NCBI Taxonomy" id="6689"/>
    <lineage>
        <taxon>Eukaryota</taxon>
        <taxon>Metazoa</taxon>
        <taxon>Ecdysozoa</taxon>
        <taxon>Arthropoda</taxon>
        <taxon>Crustacea</taxon>
        <taxon>Multicrustacea</taxon>
        <taxon>Malacostraca</taxon>
        <taxon>Eumalacostraca</taxon>
        <taxon>Eucarida</taxon>
        <taxon>Decapoda</taxon>
        <taxon>Dendrobranchiata</taxon>
        <taxon>Penaeoidea</taxon>
        <taxon>Penaeidae</taxon>
        <taxon>Penaeus</taxon>
    </lineage>
</organism>
<feature type="region of interest" description="Disordered" evidence="1">
    <location>
        <begin position="1"/>
        <end position="31"/>
    </location>
</feature>
<keyword evidence="3" id="KW-1185">Reference proteome</keyword>
<sequence length="155" mass="17069">MSTGLPHSCFESPHRNPWVTEKDGDSRTSSAAQLAQTDALTDKHKTQTHNYVSAFQPLSSQICQTSVSLTTTVTPASSWVEPKLLRNAPVHPERSGFAGSVFIAGGRNEITCPGIQSNICNHHQAQQHSFQQSQPGFLFRPHVSMKITPQEDYIL</sequence>